<keyword evidence="2 6" id="KW-0812">Transmembrane</keyword>
<dbReference type="PANTHER" id="PTHR11814">
    <property type="entry name" value="SULFATE TRANSPORTER"/>
    <property type="match status" value="1"/>
</dbReference>
<reference evidence="8" key="1">
    <citation type="submission" date="2021-03" db="EMBL/GenBank/DDBJ databases">
        <authorList>
            <person name="Tran Van P."/>
        </authorList>
    </citation>
    <scope>NUCLEOTIDE SEQUENCE</scope>
</reference>
<feature type="transmembrane region" description="Helical" evidence="6">
    <location>
        <begin position="128"/>
        <end position="152"/>
    </location>
</feature>
<evidence type="ECO:0000256" key="6">
    <source>
        <dbReference type="SAM" id="Phobius"/>
    </source>
</evidence>
<feature type="region of interest" description="Disordered" evidence="5">
    <location>
        <begin position="1"/>
        <end position="24"/>
    </location>
</feature>
<evidence type="ECO:0000256" key="3">
    <source>
        <dbReference type="ARBA" id="ARBA00022989"/>
    </source>
</evidence>
<sequence>SNGSVAVSLPPPADPSNPRDGEKSAWYSRANHDERMRRVVDRARRGCTKKLLYKRIPVLTWLPQYNLSVAASDLVAGFTVGLTYGLYSSFMACFVYTIFGSCKDSPVGPTAIAAILTRENLHGLGPEFAVLMCFLCGCVVMLMGILQLGFLIDFISGPVSVGFTSAAAIIIATTQIKDLLGLSFPGSKFLDVWEQLFEHISETRLWDTLLGFACMAILLLLRKAKDIPVGPADTNKRTTLQKVLGQMLWLISTGRNILVVVVCAVMAYTFKLHDVEPFLLT</sequence>
<feature type="non-terminal residue" evidence="8">
    <location>
        <position position="281"/>
    </location>
</feature>
<dbReference type="EMBL" id="CAJPIN010058065">
    <property type="protein sequence ID" value="CAG2066722.1"/>
    <property type="molecule type" value="Genomic_DNA"/>
</dbReference>
<accession>A0ABN7PHZ2</accession>
<dbReference type="Pfam" id="PF00916">
    <property type="entry name" value="Sulfate_transp"/>
    <property type="match status" value="1"/>
</dbReference>
<evidence type="ECO:0000259" key="7">
    <source>
        <dbReference type="Pfam" id="PF00916"/>
    </source>
</evidence>
<evidence type="ECO:0000256" key="4">
    <source>
        <dbReference type="ARBA" id="ARBA00023136"/>
    </source>
</evidence>
<keyword evidence="4 6" id="KW-0472">Membrane</keyword>
<feature type="transmembrane region" description="Helical" evidence="6">
    <location>
        <begin position="74"/>
        <end position="99"/>
    </location>
</feature>
<organism evidence="8 9">
    <name type="scientific">Timema podura</name>
    <name type="common">Walking stick</name>
    <dbReference type="NCBI Taxonomy" id="61482"/>
    <lineage>
        <taxon>Eukaryota</taxon>
        <taxon>Metazoa</taxon>
        <taxon>Ecdysozoa</taxon>
        <taxon>Arthropoda</taxon>
        <taxon>Hexapoda</taxon>
        <taxon>Insecta</taxon>
        <taxon>Pterygota</taxon>
        <taxon>Neoptera</taxon>
        <taxon>Polyneoptera</taxon>
        <taxon>Phasmatodea</taxon>
        <taxon>Timematodea</taxon>
        <taxon>Timematoidea</taxon>
        <taxon>Timematidae</taxon>
        <taxon>Timema</taxon>
    </lineage>
</organism>
<feature type="non-terminal residue" evidence="8">
    <location>
        <position position="1"/>
    </location>
</feature>
<gene>
    <name evidence="8" type="ORF">TPAB3V08_LOCUS13665</name>
</gene>
<dbReference type="InterPro" id="IPR001902">
    <property type="entry name" value="SLC26A/SulP_fam"/>
</dbReference>
<feature type="transmembrane region" description="Helical" evidence="6">
    <location>
        <begin position="159"/>
        <end position="184"/>
    </location>
</feature>
<evidence type="ECO:0000256" key="2">
    <source>
        <dbReference type="ARBA" id="ARBA00022692"/>
    </source>
</evidence>
<evidence type="ECO:0000313" key="9">
    <source>
        <dbReference type="Proteomes" id="UP001153148"/>
    </source>
</evidence>
<dbReference type="InterPro" id="IPR011547">
    <property type="entry name" value="SLC26A/SulP_dom"/>
</dbReference>
<keyword evidence="9" id="KW-1185">Reference proteome</keyword>
<proteinExistence type="predicted"/>
<feature type="domain" description="SLC26A/SulP transporter" evidence="7">
    <location>
        <begin position="79"/>
        <end position="274"/>
    </location>
</feature>
<comment type="caution">
    <text evidence="8">The sequence shown here is derived from an EMBL/GenBank/DDBJ whole genome shotgun (WGS) entry which is preliminary data.</text>
</comment>
<evidence type="ECO:0000313" key="8">
    <source>
        <dbReference type="EMBL" id="CAG2066722.1"/>
    </source>
</evidence>
<evidence type="ECO:0000256" key="5">
    <source>
        <dbReference type="SAM" id="MobiDB-lite"/>
    </source>
</evidence>
<comment type="subcellular location">
    <subcellularLocation>
        <location evidence="1">Membrane</location>
        <topology evidence="1">Multi-pass membrane protein</topology>
    </subcellularLocation>
</comment>
<protein>
    <recommendedName>
        <fullName evidence="7">SLC26A/SulP transporter domain-containing protein</fullName>
    </recommendedName>
</protein>
<feature type="transmembrane region" description="Helical" evidence="6">
    <location>
        <begin position="247"/>
        <end position="270"/>
    </location>
</feature>
<name>A0ABN7PHZ2_TIMPD</name>
<dbReference type="Proteomes" id="UP001153148">
    <property type="component" value="Unassembled WGS sequence"/>
</dbReference>
<evidence type="ECO:0000256" key="1">
    <source>
        <dbReference type="ARBA" id="ARBA00004141"/>
    </source>
</evidence>
<keyword evidence="3 6" id="KW-1133">Transmembrane helix</keyword>